<evidence type="ECO:0000259" key="9">
    <source>
        <dbReference type="Pfam" id="PF05572"/>
    </source>
</evidence>
<keyword evidence="5" id="KW-0378">Hydrolase</keyword>
<keyword evidence="11" id="KW-1185">Reference proteome</keyword>
<evidence type="ECO:0000256" key="4">
    <source>
        <dbReference type="ARBA" id="ARBA00022729"/>
    </source>
</evidence>
<evidence type="ECO:0000256" key="6">
    <source>
        <dbReference type="ARBA" id="ARBA00022833"/>
    </source>
</evidence>
<dbReference type="EMBL" id="LUGG01000003">
    <property type="protein sequence ID" value="OBZ76457.1"/>
    <property type="molecule type" value="Genomic_DNA"/>
</dbReference>
<dbReference type="STRING" id="5627.A0A1C7MIK6"/>
<gene>
    <name evidence="10" type="primary">MEP1</name>
    <name evidence="10" type="ORF">A0H81_03817</name>
</gene>
<dbReference type="GO" id="GO:0006508">
    <property type="term" value="P:proteolysis"/>
    <property type="evidence" value="ECO:0007669"/>
    <property type="project" value="UniProtKB-KW"/>
</dbReference>
<protein>
    <submittedName>
        <fullName evidence="10">Extracellular metalloprotease 1</fullName>
    </submittedName>
</protein>
<evidence type="ECO:0000256" key="1">
    <source>
        <dbReference type="ARBA" id="ARBA00008721"/>
    </source>
</evidence>
<evidence type="ECO:0000256" key="5">
    <source>
        <dbReference type="ARBA" id="ARBA00022801"/>
    </source>
</evidence>
<keyword evidence="4" id="KW-0732">Signal</keyword>
<keyword evidence="2 10" id="KW-0645">Protease</keyword>
<accession>A0A1C7MIK6</accession>
<sequence length="274" mass="29686">MSRGQHLTYDRYFISYHVWRLLCGTHGTPRISTFHELDLHNAATLLPANIRAICPSISRTYEFQPSSELSTMFRSAILALLLSSALVFGARTQLLLAVTFHSMIADQITAMNEDYSGSGLTFVLAGTTRTVNQQWFSQVGPDSTLQMTMKQQLRQGGANAFNVYTFGYVQFSLHAGPLPTTMRATLACLGSIAEATVNFLMFENCSVRTLTHEAGHWVGLYHTFMGSCAGAGDLVDDTPPEASPASGCPSAATPALAAAWIPFTTTWTTPSTAA</sequence>
<dbReference type="Proteomes" id="UP000092993">
    <property type="component" value="Unassembled WGS sequence"/>
</dbReference>
<keyword evidence="8" id="KW-1015">Disulfide bond</keyword>
<evidence type="ECO:0000256" key="3">
    <source>
        <dbReference type="ARBA" id="ARBA00022723"/>
    </source>
</evidence>
<keyword evidence="6" id="KW-0862">Zinc</keyword>
<dbReference type="Pfam" id="PF05572">
    <property type="entry name" value="Peptidase_M43"/>
    <property type="match status" value="1"/>
</dbReference>
<dbReference type="GO" id="GO:0046872">
    <property type="term" value="F:metal ion binding"/>
    <property type="evidence" value="ECO:0007669"/>
    <property type="project" value="UniProtKB-KW"/>
</dbReference>
<dbReference type="Gene3D" id="3.40.390.10">
    <property type="entry name" value="Collagenase (Catalytic Domain)"/>
    <property type="match status" value="1"/>
</dbReference>
<dbReference type="OrthoDB" id="536211at2759"/>
<organism evidence="10 11">
    <name type="scientific">Grifola frondosa</name>
    <name type="common">Maitake</name>
    <name type="synonym">Polyporus frondosus</name>
    <dbReference type="NCBI Taxonomy" id="5627"/>
    <lineage>
        <taxon>Eukaryota</taxon>
        <taxon>Fungi</taxon>
        <taxon>Dikarya</taxon>
        <taxon>Basidiomycota</taxon>
        <taxon>Agaricomycotina</taxon>
        <taxon>Agaricomycetes</taxon>
        <taxon>Polyporales</taxon>
        <taxon>Grifolaceae</taxon>
        <taxon>Grifola</taxon>
    </lineage>
</organism>
<keyword evidence="7 10" id="KW-0482">Metalloprotease</keyword>
<dbReference type="SUPFAM" id="SSF55486">
    <property type="entry name" value="Metalloproteases ('zincins'), catalytic domain"/>
    <property type="match status" value="1"/>
</dbReference>
<keyword evidence="3" id="KW-0479">Metal-binding</keyword>
<evidence type="ECO:0000256" key="7">
    <source>
        <dbReference type="ARBA" id="ARBA00023049"/>
    </source>
</evidence>
<feature type="domain" description="Peptidase M43 pregnancy-associated plasma-A" evidence="9">
    <location>
        <begin position="206"/>
        <end position="243"/>
    </location>
</feature>
<name>A0A1C7MIK6_GRIFR</name>
<comment type="caution">
    <text evidence="10">The sequence shown here is derived from an EMBL/GenBank/DDBJ whole genome shotgun (WGS) entry which is preliminary data.</text>
</comment>
<dbReference type="InterPro" id="IPR024079">
    <property type="entry name" value="MetalloPept_cat_dom_sf"/>
</dbReference>
<dbReference type="PANTHER" id="PTHR47466:SF1">
    <property type="entry name" value="METALLOPROTEASE MEP1 (AFU_ORTHOLOGUE AFUA_1G07730)-RELATED"/>
    <property type="match status" value="1"/>
</dbReference>
<comment type="similarity">
    <text evidence="1">Belongs to the peptidase M43B family.</text>
</comment>
<reference evidence="10 11" key="1">
    <citation type="submission" date="2016-03" db="EMBL/GenBank/DDBJ databases">
        <title>Whole genome sequencing of Grifola frondosa 9006-11.</title>
        <authorList>
            <person name="Min B."/>
            <person name="Park H."/>
            <person name="Kim J.-G."/>
            <person name="Cho H."/>
            <person name="Oh Y.-L."/>
            <person name="Kong W.-S."/>
            <person name="Choi I.-G."/>
        </authorList>
    </citation>
    <scope>NUCLEOTIDE SEQUENCE [LARGE SCALE GENOMIC DNA]</scope>
    <source>
        <strain evidence="10 11">9006-11</strain>
    </source>
</reference>
<dbReference type="AlphaFoldDB" id="A0A1C7MIK6"/>
<evidence type="ECO:0000313" key="10">
    <source>
        <dbReference type="EMBL" id="OBZ76457.1"/>
    </source>
</evidence>
<evidence type="ECO:0000256" key="8">
    <source>
        <dbReference type="ARBA" id="ARBA00023157"/>
    </source>
</evidence>
<dbReference type="PANTHER" id="PTHR47466">
    <property type="match status" value="1"/>
</dbReference>
<evidence type="ECO:0000313" key="11">
    <source>
        <dbReference type="Proteomes" id="UP000092993"/>
    </source>
</evidence>
<dbReference type="InterPro" id="IPR008754">
    <property type="entry name" value="Peptidase_M43"/>
</dbReference>
<proteinExistence type="inferred from homology"/>
<dbReference type="GO" id="GO:0008237">
    <property type="term" value="F:metallopeptidase activity"/>
    <property type="evidence" value="ECO:0007669"/>
    <property type="project" value="UniProtKB-KW"/>
</dbReference>
<evidence type="ECO:0000256" key="2">
    <source>
        <dbReference type="ARBA" id="ARBA00022670"/>
    </source>
</evidence>